<organism evidence="2 3">
    <name type="scientific">Anabaena azotica FACHB-119</name>
    <dbReference type="NCBI Taxonomy" id="947527"/>
    <lineage>
        <taxon>Bacteria</taxon>
        <taxon>Bacillati</taxon>
        <taxon>Cyanobacteriota</taxon>
        <taxon>Cyanophyceae</taxon>
        <taxon>Nostocales</taxon>
        <taxon>Nostocaceae</taxon>
        <taxon>Anabaena</taxon>
        <taxon>Anabaena azotica</taxon>
    </lineage>
</organism>
<dbReference type="EMBL" id="JACJSG010000037">
    <property type="protein sequence ID" value="MBD2503582.1"/>
    <property type="molecule type" value="Genomic_DNA"/>
</dbReference>
<evidence type="ECO:0000256" key="1">
    <source>
        <dbReference type="SAM" id="SignalP"/>
    </source>
</evidence>
<evidence type="ECO:0000313" key="2">
    <source>
        <dbReference type="EMBL" id="MBD2503582.1"/>
    </source>
</evidence>
<dbReference type="Proteomes" id="UP000661112">
    <property type="component" value="Unassembled WGS sequence"/>
</dbReference>
<evidence type="ECO:0000313" key="3">
    <source>
        <dbReference type="Proteomes" id="UP000661112"/>
    </source>
</evidence>
<feature type="signal peptide" evidence="1">
    <location>
        <begin position="1"/>
        <end position="25"/>
    </location>
</feature>
<sequence length="145" mass="15780">MKTQISSIFVAGLTTTLMLSNPSNANTTSQSFDNNFLISQATNRGGEELIVNGTEPFWSITISRKGIVYSTPESRQNFPYVTPIAASGRPADLVRVYRLRASNNVTSTLVIRKGSCSDGMSDIKYPYSAVYISGNRVLEGCARAK</sequence>
<feature type="chain" id="PRO_5047130690" evidence="1">
    <location>
        <begin position="26"/>
        <end position="145"/>
    </location>
</feature>
<proteinExistence type="predicted"/>
<gene>
    <name evidence="2" type="ORF">H6G83_23740</name>
</gene>
<dbReference type="RefSeq" id="WP_190476468.1">
    <property type="nucleotide sequence ID" value="NZ_JACJSG010000037.1"/>
</dbReference>
<keyword evidence="1" id="KW-0732">Signal</keyword>
<comment type="caution">
    <text evidence="2">The sequence shown here is derived from an EMBL/GenBank/DDBJ whole genome shotgun (WGS) entry which is preliminary data.</text>
</comment>
<protein>
    <submittedName>
        <fullName evidence="2">Uncharacterized protein</fullName>
    </submittedName>
</protein>
<accession>A0ABR8D8S3</accession>
<name>A0ABR8D8S3_9NOST</name>
<reference evidence="2 3" key="1">
    <citation type="journal article" date="2020" name="ISME J.">
        <title>Comparative genomics reveals insights into cyanobacterial evolution and habitat adaptation.</title>
        <authorList>
            <person name="Chen M.Y."/>
            <person name="Teng W.K."/>
            <person name="Zhao L."/>
            <person name="Hu C.X."/>
            <person name="Zhou Y.K."/>
            <person name="Han B.P."/>
            <person name="Song L.R."/>
            <person name="Shu W.S."/>
        </authorList>
    </citation>
    <scope>NUCLEOTIDE SEQUENCE [LARGE SCALE GENOMIC DNA]</scope>
    <source>
        <strain evidence="2 3">FACHB-119</strain>
    </source>
</reference>
<keyword evidence="3" id="KW-1185">Reference proteome</keyword>